<proteinExistence type="predicted"/>
<dbReference type="InterPro" id="IPR013783">
    <property type="entry name" value="Ig-like_fold"/>
</dbReference>
<dbReference type="PANTHER" id="PTHR24273:SF32">
    <property type="entry name" value="HYALIN"/>
    <property type="match status" value="1"/>
</dbReference>
<feature type="chain" id="PRO_5046132401" evidence="1">
    <location>
        <begin position="25"/>
        <end position="2798"/>
    </location>
</feature>
<dbReference type="NCBIfam" id="TIGR04131">
    <property type="entry name" value="Bac_Flav_CTERM"/>
    <property type="match status" value="1"/>
</dbReference>
<dbReference type="RefSeq" id="WP_248729907.1">
    <property type="nucleotide sequence ID" value="NZ_CP096829.1"/>
</dbReference>
<dbReference type="Gene3D" id="2.60.40.10">
    <property type="entry name" value="Immunoglobulins"/>
    <property type="match status" value="6"/>
</dbReference>
<dbReference type="Proteomes" id="UP000829998">
    <property type="component" value="Chromosome"/>
</dbReference>
<dbReference type="PANTHER" id="PTHR24273">
    <property type="entry name" value="FI04643P-RELATED"/>
    <property type="match status" value="1"/>
</dbReference>
<evidence type="ECO:0000313" key="2">
    <source>
        <dbReference type="EMBL" id="UPZ17969.1"/>
    </source>
</evidence>
<organism evidence="2 3">
    <name type="scientific">Flavobacterium humidisoli</name>
    <dbReference type="NCBI Taxonomy" id="2937442"/>
    <lineage>
        <taxon>Bacteria</taxon>
        <taxon>Pseudomonadati</taxon>
        <taxon>Bacteroidota</taxon>
        <taxon>Flavobacteriia</taxon>
        <taxon>Flavobacteriales</taxon>
        <taxon>Flavobacteriaceae</taxon>
        <taxon>Flavobacterium</taxon>
    </lineage>
</organism>
<sequence>MSSFFKFILSFFFFLLATFTSVFAQCSTASFTVAKTNGTCFANGSISVNVPASVNCNGWRAELRKVSDGSVVVQSVPVLGGVVVFNSLQPDNYNVALTNGLSTILYSGNPVIITSSYVPVVITSSSKAPTCSKLGTLYSPDGTLTVNVANGIGPFRYDVISVLGSQSFLSQGATAADRTHTFLGMDAGETVSISVTDLGNGQSGCSYTVKQSQVIASNNATPLSFGGRSFNFIRDCSSGKCDEPILYVNLSNYTPAGLTTLKQPGNSTITIGGVSYDLSYDANNRVFYDSSISGRPKLVNGLDVKVSFNDGCNVITKTSKVAMNNNYLITGFATVPDLSSCSVRYQIQVLGYEDLDGNRNIYYCNKNSLVFERRISTNPDVWHVLDNTEVLPGGVYPADNPLNVTGELTSALANSNTLWTVASPGLYRITASDNCHTVTRLMSVTSTGNAFDGFSVSEGTSVIEGTSSIRIQQPNAAFQNPVSIKISRLDGQSSVVVNASQPGSLSASYNVDFPIVRSYNSVNGNITVISDLPIGDYIVEISDGCTVVNGLSKTFNIKLSKPTHYNPTFTVIDGCINSSNIDYNLNPSNIGFPVNVALYKKNASGGLGALVANSASSGTVNFFKGSFSNLSSGDYLIRFTNVQAIGGVQSYSACLKKSGPFEYLYPVTVKPYVAPSAKVSTVLCDSTGGIAIVTLSSGTVVYPLTISLYSNSNPATPLQGPFNILSPQNSYTFSNIPLGSYFARISDSCISFDQSFELTNVASLPSANASRSIVCPNSPISLNFIDGSASLYDVTWKDDKGNIVGSGSPISVSPAVTTVYTADFSLKPSLGCGNKDHYSSSVTVEVIPDPILTLKVSNIDLCDPNSNKSITIFNTQDSRFLYEILSSSGSSFIPRLIANGNGGDLVIDLPSSLILNKGDLFRVKVIGGDESCSGLLLNNVNVLKGTFPAGVVCPTFVSNKVSCFAEIPNKNKITKQEFLALGNGDGRLDFTTCGIIEISASNSTLPNSCSGSVTRTYTLNEYDDTNGNGIRDSNENVILNTVNCYENFQVEDKIAPVFVEALPTDVVVDCDAVPTAVTLTATDNCGTALVTYNEVKTVGRCTGFYILYRTWTATDECGNASTHTQIIYVGDNTKPVFVESLPSNVTVECSAIPIAVTLTATDNCGTATVAYNEVKTAGSCSGSYTLDRTWTATDECGNSTAHTQTITVQDTTKPVFVEALPADVTVECSAIPTAATLTATDNCGIATVAYNEVKRASSCPGRYVLERTWVATDQCGQFRDYTQTITVVDFTKPVFVESLPADVTVECTIPTAATLTATDNCGTATVGYNEVKTAGSCAGNYTLDRTWTATDECGNSTAHTQTITVQDTTKPVFVEALPADVTVECSAIPTAATLTATDNCGIATVAYNEVKRASSCPGRYVLERTWVATDQCGQFRDYTQTITVVDFTKPVFVESLPADVTVECTIPTAATLTATDNCGTATVGYNEVKTAGSCAGNYTLDRTWTATDECGNSTAHTQTITVQDTTKPVFVEALPSDVTVECSAIPTAATLTATDNCGIATVAYNEVKRAISCPGRYVLERTWVATDQCGQFRDYTQTITVEDFTKPVFVESLPADVTVECSAIPTAATLTATDNCGTATVGYNEVKTAGSCAGNYTLDRTWTATDECGNSTAHTQTITVQDTTKPVFVEALPSDVTVECSAIPTAATLTATDNCGTATVGYNEVKTAGSCAGNYTLDRTWTATDECGNSTAHTQTITVQDTTKPVFVESLPADATVECSAIPTAATLTATDNCGTATVGYNEVKTAGSCAGNYTLDRTWTATDECGNSTAHTQTITVQDTTKPVFVEALPSDATVECSAIPTAATLTATDNCGTATVGYNEVKTAGSCAGNYTLDRTWTATDECGNSTAHTQTITVQDTTKPVFVEALPSDATVECSAIPTAATLTATDNCGTATVGYNEVKTAGSCAGNYTLDRTWTATDECGNSTAHTQTITVQDTTKPVFVEALPSDVTVECSAIPTAATLTATDNCGTATVGYNEVKTAGSCAGNYTLDRTWTATDECGNSTAHTQTITVQDTTKPVFVESLPADVTVECSAIPTAATLTATDNCGTATVGYNEVKTAGSCAGNYTLDRTWTATDECGNSTAHTQTITVQDTTKPVFVEALPSDLTVECSAIPAAATLTATDSCGTATVAYNEVKTAGSCSGSYTLDRTWTATDECGNSTAHTQTITVQDTTKPVFVEALPSDATVECSAIPTAATLTATDNCGTATVGYNEVKTAGSCAGNYTLDRTWTATDECGNSTSHTQTITVQDTAKPVFVEALPSDVTVECSAIPTAATLTATDNCGTATVGYNEVKTAGSCAGNYTLDRTWTATDECGNSTAHTQTITVQDTAKPVILQTVGELDVVLKCADKEGLTKALKLIPTAIDNCSTNLNLHLLEDNTININGNCDYIRERKWNVSDDCGNVSSDFIQTITIENESLPVAPIILATDDYVDSIDGINGVRDVINVLSNDFIDSVSANAENVKIKVIIPDETGSISLNNDGSVDLNAGTPVGKYTLVYEICASESTSVCDQAILTVNVIAPKIVATNDNFVNDPIDSSKGAVLDVLSNDIINNGLANSSQLNLSIVYSDGLKGLVVDSSGKIIIPIGSPVGNYNLKYTICDVVNINNCSTATVSIVIKDPCDFSDISSSCDILVHNAFSPNSDGINDSFIIDRIEDYPDNKVEIYNRWGVLVFEISGYNNSSKVFVGLSQGRVTINRNELLPNGTYYYVIKYKNNSSSGTVKEKSGFLYISR</sequence>
<protein>
    <submittedName>
        <fullName evidence="2">Gliding motility-associated C-terminal domain-containing protein</fullName>
    </submittedName>
</protein>
<evidence type="ECO:0000313" key="3">
    <source>
        <dbReference type="Proteomes" id="UP000829998"/>
    </source>
</evidence>
<evidence type="ECO:0000256" key="1">
    <source>
        <dbReference type="SAM" id="SignalP"/>
    </source>
</evidence>
<name>A0ABY4M0I2_9FLAO</name>
<dbReference type="InterPro" id="IPR026341">
    <property type="entry name" value="T9SS_type_B"/>
</dbReference>
<gene>
    <name evidence="2" type="ORF">M0M44_11620</name>
</gene>
<keyword evidence="1" id="KW-0732">Signal</keyword>
<accession>A0ABY4M0I2</accession>
<dbReference type="Pfam" id="PF13585">
    <property type="entry name" value="CHU_C"/>
    <property type="match status" value="1"/>
</dbReference>
<reference evidence="2 3" key="1">
    <citation type="submission" date="2022-04" db="EMBL/GenBank/DDBJ databases">
        <authorList>
            <person name="Ra J.-S."/>
            <person name="Kim S.-B."/>
        </authorList>
    </citation>
    <scope>NUCLEOTIDE SEQUENCE [LARGE SCALE GENOMIC DNA]</scope>
    <source>
        <strain evidence="2 3">MMS21-Er5</strain>
    </source>
</reference>
<dbReference type="EMBL" id="CP096829">
    <property type="protein sequence ID" value="UPZ17969.1"/>
    <property type="molecule type" value="Genomic_DNA"/>
</dbReference>
<keyword evidence="3" id="KW-1185">Reference proteome</keyword>
<feature type="signal peptide" evidence="1">
    <location>
        <begin position="1"/>
        <end position="24"/>
    </location>
</feature>